<comment type="caution">
    <text evidence="2">The sequence shown here is derived from an EMBL/GenBank/DDBJ whole genome shotgun (WGS) entry which is preliminary data.</text>
</comment>
<dbReference type="Proteomes" id="UP001148018">
    <property type="component" value="Unassembled WGS sequence"/>
</dbReference>
<evidence type="ECO:0000313" key="2">
    <source>
        <dbReference type="EMBL" id="KAJ3590538.1"/>
    </source>
</evidence>
<dbReference type="EMBL" id="JANIIK010000114">
    <property type="protein sequence ID" value="KAJ3590538.1"/>
    <property type="molecule type" value="Genomic_DNA"/>
</dbReference>
<name>A0A9Q0DN48_9TELE</name>
<sequence length="146" mass="16133">MAVIQGSVHIITQNQSPPSSGRDILSRLSGEIRLQMIQSQTGRTSRTKNTTENQTFGHHGSVVSASVFFPSAGRMGSDRLHHLPLRREISPPSYGGDIALDRREISPPSYGGDIALDRREISPPSYGGDLSRQERDISTFIWGRYL</sequence>
<protein>
    <submittedName>
        <fullName evidence="2">Uncharacterized protein</fullName>
    </submittedName>
</protein>
<accession>A0A9Q0DN48</accession>
<feature type="compositionally biased region" description="Polar residues" evidence="1">
    <location>
        <begin position="10"/>
        <end position="19"/>
    </location>
</feature>
<feature type="region of interest" description="Disordered" evidence="1">
    <location>
        <begin position="38"/>
        <end position="57"/>
    </location>
</feature>
<reference evidence="2" key="1">
    <citation type="submission" date="2022-07" db="EMBL/GenBank/DDBJ databases">
        <title>Chromosome-level genome of Muraenolepis orangiensis.</title>
        <authorList>
            <person name="Kim J."/>
        </authorList>
    </citation>
    <scope>NUCLEOTIDE SEQUENCE</scope>
    <source>
        <strain evidence="2">KU_S4_2022</strain>
        <tissue evidence="2">Muscle</tissue>
    </source>
</reference>
<proteinExistence type="predicted"/>
<evidence type="ECO:0000256" key="1">
    <source>
        <dbReference type="SAM" id="MobiDB-lite"/>
    </source>
</evidence>
<dbReference type="AlphaFoldDB" id="A0A9Q0DN48"/>
<feature type="region of interest" description="Disordered" evidence="1">
    <location>
        <begin position="1"/>
        <end position="22"/>
    </location>
</feature>
<feature type="compositionally biased region" description="Polar residues" evidence="1">
    <location>
        <begin position="38"/>
        <end position="56"/>
    </location>
</feature>
<evidence type="ECO:0000313" key="3">
    <source>
        <dbReference type="Proteomes" id="UP001148018"/>
    </source>
</evidence>
<keyword evidence="3" id="KW-1185">Reference proteome</keyword>
<organism evidence="2 3">
    <name type="scientific">Muraenolepis orangiensis</name>
    <name type="common">Patagonian moray cod</name>
    <dbReference type="NCBI Taxonomy" id="630683"/>
    <lineage>
        <taxon>Eukaryota</taxon>
        <taxon>Metazoa</taxon>
        <taxon>Chordata</taxon>
        <taxon>Craniata</taxon>
        <taxon>Vertebrata</taxon>
        <taxon>Euteleostomi</taxon>
        <taxon>Actinopterygii</taxon>
        <taxon>Neopterygii</taxon>
        <taxon>Teleostei</taxon>
        <taxon>Neoteleostei</taxon>
        <taxon>Acanthomorphata</taxon>
        <taxon>Zeiogadaria</taxon>
        <taxon>Gadariae</taxon>
        <taxon>Gadiformes</taxon>
        <taxon>Muraenolepidoidei</taxon>
        <taxon>Muraenolepididae</taxon>
        <taxon>Muraenolepis</taxon>
    </lineage>
</organism>
<gene>
    <name evidence="2" type="ORF">NHX12_008488</name>
</gene>